<dbReference type="EMBL" id="CP042913">
    <property type="protein sequence ID" value="QEG36864.1"/>
    <property type="molecule type" value="Genomic_DNA"/>
</dbReference>
<evidence type="ECO:0000313" key="2">
    <source>
        <dbReference type="Proteomes" id="UP000323917"/>
    </source>
</evidence>
<sequence length="119" mass="13479">MFGFEKLEVWSHSIELTDLVYQAADEFPRDEKYGLSSQLRRAVVSIPTNIAEGSGRTTKKDFAYFVSIAYGSLMETVSLLEVARRRGMIPQDSFQQLYAKCETAARMLSGLRASLMKDR</sequence>
<dbReference type="PANTHER" id="PTHR38471">
    <property type="entry name" value="FOUR HELIX BUNDLE PROTEIN"/>
    <property type="match status" value="1"/>
</dbReference>
<dbReference type="NCBIfam" id="TIGR02436">
    <property type="entry name" value="four helix bundle protein"/>
    <property type="match status" value="1"/>
</dbReference>
<dbReference type="KEGG" id="bgok:Pr1d_42010"/>
<reference evidence="1 2" key="1">
    <citation type="submission" date="2019-08" db="EMBL/GenBank/DDBJ databases">
        <title>Deep-cultivation of Planctomycetes and their phenomic and genomic characterization uncovers novel biology.</title>
        <authorList>
            <person name="Wiegand S."/>
            <person name="Jogler M."/>
            <person name="Boedeker C."/>
            <person name="Pinto D."/>
            <person name="Vollmers J."/>
            <person name="Rivas-Marin E."/>
            <person name="Kohn T."/>
            <person name="Peeters S.H."/>
            <person name="Heuer A."/>
            <person name="Rast P."/>
            <person name="Oberbeckmann S."/>
            <person name="Bunk B."/>
            <person name="Jeske O."/>
            <person name="Meyerdierks A."/>
            <person name="Storesund J.E."/>
            <person name="Kallscheuer N."/>
            <person name="Luecker S."/>
            <person name="Lage O.M."/>
            <person name="Pohl T."/>
            <person name="Merkel B.J."/>
            <person name="Hornburger P."/>
            <person name="Mueller R.-W."/>
            <person name="Bruemmer F."/>
            <person name="Labrenz M."/>
            <person name="Spormann A.M."/>
            <person name="Op den Camp H."/>
            <person name="Overmann J."/>
            <person name="Amann R."/>
            <person name="Jetten M.S.M."/>
            <person name="Mascher T."/>
            <person name="Medema M.H."/>
            <person name="Devos D.P."/>
            <person name="Kaster A.-K."/>
            <person name="Ovreas L."/>
            <person name="Rohde M."/>
            <person name="Galperin M.Y."/>
            <person name="Jogler C."/>
        </authorList>
    </citation>
    <scope>NUCLEOTIDE SEQUENCE [LARGE SCALE GENOMIC DNA]</scope>
    <source>
        <strain evidence="1 2">Pr1d</strain>
    </source>
</reference>
<evidence type="ECO:0008006" key="3">
    <source>
        <dbReference type="Google" id="ProtNLM"/>
    </source>
</evidence>
<evidence type="ECO:0000313" key="1">
    <source>
        <dbReference type="EMBL" id="QEG36864.1"/>
    </source>
</evidence>
<proteinExistence type="predicted"/>
<gene>
    <name evidence="1" type="ORF">Pr1d_42010</name>
</gene>
<dbReference type="Proteomes" id="UP000323917">
    <property type="component" value="Chromosome"/>
</dbReference>
<dbReference type="AlphaFoldDB" id="A0A5B9QD95"/>
<dbReference type="CDD" id="cd16377">
    <property type="entry name" value="23S_rRNA_IVP_like"/>
    <property type="match status" value="1"/>
</dbReference>
<accession>A0A5B9QD95</accession>
<keyword evidence="2" id="KW-1185">Reference proteome</keyword>
<dbReference type="SUPFAM" id="SSF158446">
    <property type="entry name" value="IVS-encoded protein-like"/>
    <property type="match status" value="1"/>
</dbReference>
<organism evidence="1 2">
    <name type="scientific">Bythopirellula goksoeyrii</name>
    <dbReference type="NCBI Taxonomy" id="1400387"/>
    <lineage>
        <taxon>Bacteria</taxon>
        <taxon>Pseudomonadati</taxon>
        <taxon>Planctomycetota</taxon>
        <taxon>Planctomycetia</taxon>
        <taxon>Pirellulales</taxon>
        <taxon>Lacipirellulaceae</taxon>
        <taxon>Bythopirellula</taxon>
    </lineage>
</organism>
<dbReference type="RefSeq" id="WP_148075164.1">
    <property type="nucleotide sequence ID" value="NZ_CP042913.1"/>
</dbReference>
<name>A0A5B9QD95_9BACT</name>
<dbReference type="Pfam" id="PF05635">
    <property type="entry name" value="23S_rRNA_IVP"/>
    <property type="match status" value="1"/>
</dbReference>
<dbReference type="InterPro" id="IPR036583">
    <property type="entry name" value="23S_rRNA_IVS_sf"/>
</dbReference>
<dbReference type="PANTHER" id="PTHR38471:SF2">
    <property type="entry name" value="FOUR HELIX BUNDLE PROTEIN"/>
    <property type="match status" value="1"/>
</dbReference>
<dbReference type="InterPro" id="IPR012657">
    <property type="entry name" value="23S_rRNA-intervening_sequence"/>
</dbReference>
<dbReference type="OrthoDB" id="276165at2"/>
<protein>
    <recommendedName>
        <fullName evidence="3">Four helix bundle protein</fullName>
    </recommendedName>
</protein>
<dbReference type="Gene3D" id="1.20.1440.60">
    <property type="entry name" value="23S rRNA-intervening sequence"/>
    <property type="match status" value="1"/>
</dbReference>